<dbReference type="NCBIfam" id="TIGR02548">
    <property type="entry name" value="casB_cse2"/>
    <property type="match status" value="1"/>
</dbReference>
<reference evidence="1 2" key="1">
    <citation type="submission" date="2016-10" db="EMBL/GenBank/DDBJ databases">
        <authorList>
            <person name="de Groot N.N."/>
        </authorList>
    </citation>
    <scope>NUCLEOTIDE SEQUENCE [LARGE SCALE GENOMIC DNA]</scope>
    <source>
        <strain evidence="1 2">IBRC-M 10445</strain>
    </source>
</reference>
<organism evidence="1 2">
    <name type="scientific">Marinobacter persicus</name>
    <dbReference type="NCBI Taxonomy" id="930118"/>
    <lineage>
        <taxon>Bacteria</taxon>
        <taxon>Pseudomonadati</taxon>
        <taxon>Pseudomonadota</taxon>
        <taxon>Gammaproteobacteria</taxon>
        <taxon>Pseudomonadales</taxon>
        <taxon>Marinobacteraceae</taxon>
        <taxon>Marinobacter</taxon>
    </lineage>
</organism>
<dbReference type="AlphaFoldDB" id="A0A1I3UJ66"/>
<dbReference type="Pfam" id="PF09485">
    <property type="entry name" value="CRISPR_Cse2"/>
    <property type="match status" value="1"/>
</dbReference>
<evidence type="ECO:0000313" key="2">
    <source>
        <dbReference type="Proteomes" id="UP000199445"/>
    </source>
</evidence>
<accession>A0A1I3UJ66</accession>
<sequence>MTSHKVHYQVLLAEALQHQLMIWWARLHNQQSLLQKLCGDSTPPAYPPAHRAELRRCRTVDDALLTEGFRNLWFTISESVSDNETTMLAWGVVAGALADVRQHDGSRSFAAGMGSQQEKTGKPYVSELRFAQLQKSDDLDAFMRRCRRSIALLGQSVNVTSLADGILQWAREHQNEQDSDTRHRLAVYWARDYFTALAGYQK</sequence>
<dbReference type="InterPro" id="IPR013382">
    <property type="entry name" value="CRISPR-assoc_prot_Cse2"/>
</dbReference>
<dbReference type="OrthoDB" id="5572740at2"/>
<keyword evidence="2" id="KW-1185">Reference proteome</keyword>
<protein>
    <submittedName>
        <fullName evidence="1">CRISPR-associated protein, Cse2 family</fullName>
    </submittedName>
</protein>
<name>A0A1I3UJ66_9GAMM</name>
<evidence type="ECO:0000313" key="1">
    <source>
        <dbReference type="EMBL" id="SFJ81841.1"/>
    </source>
</evidence>
<dbReference type="Proteomes" id="UP000199445">
    <property type="component" value="Unassembled WGS sequence"/>
</dbReference>
<gene>
    <name evidence="1" type="ORF">SAMN05216429_106102</name>
</gene>
<dbReference type="Gene3D" id="1.10.520.40">
    <property type="entry name" value="CRISPR-associated protein Cse2"/>
    <property type="match status" value="1"/>
</dbReference>
<dbReference type="CDD" id="cd09731">
    <property type="entry name" value="Cse2_I-E"/>
    <property type="match status" value="1"/>
</dbReference>
<dbReference type="RefSeq" id="WP_091704092.1">
    <property type="nucleotide sequence ID" value="NZ_BMYN01000012.1"/>
</dbReference>
<dbReference type="InterPro" id="IPR038287">
    <property type="entry name" value="Cse2_sf"/>
</dbReference>
<dbReference type="EMBL" id="FOSC01000006">
    <property type="protein sequence ID" value="SFJ81841.1"/>
    <property type="molecule type" value="Genomic_DNA"/>
</dbReference>
<proteinExistence type="predicted"/>